<dbReference type="InterPro" id="IPR036754">
    <property type="entry name" value="YbaK/aa-tRNA-synt-asso_dom_sf"/>
</dbReference>
<dbReference type="InterPro" id="IPR007214">
    <property type="entry name" value="YbaK/aa-tRNA-synth-assoc-dom"/>
</dbReference>
<dbReference type="Proteomes" id="UP000182660">
    <property type="component" value="Unassembled WGS sequence"/>
</dbReference>
<keyword evidence="3" id="KW-0238">DNA-binding</keyword>
<dbReference type="GO" id="GO:0003677">
    <property type="term" value="F:DNA binding"/>
    <property type="evidence" value="ECO:0007669"/>
    <property type="project" value="UniProtKB-KW"/>
</dbReference>
<evidence type="ECO:0000313" key="5">
    <source>
        <dbReference type="Proteomes" id="UP000183794"/>
    </source>
</evidence>
<sequence>MTHIEDIYQTNIKLLNQCDIAFNEWKHEPITDTETDDRVMAELKITGALTKSLFLKIKGGGFALFLTDKRKRLNSKLIKSVLGKRVSICSDEEMIEQIGCIPGAVCPFGLPEHIQLVVDTDLYDSDELLYTPGYPTGTIGIPGPSLPMLLTHLPNLVHEI</sequence>
<dbReference type="Pfam" id="PF04073">
    <property type="entry name" value="tRNA_edit"/>
    <property type="match status" value="1"/>
</dbReference>
<reference evidence="3 5" key="2">
    <citation type="submission" date="2016-11" db="EMBL/GenBank/DDBJ databases">
        <authorList>
            <person name="Jaros S."/>
            <person name="Januszkiewicz K."/>
            <person name="Wedrychowicz H."/>
        </authorList>
    </citation>
    <scope>NUCLEOTIDE SEQUENCE [LARGE SCALE GENOMIC DNA]</scope>
    <source>
        <strain evidence="3">NVI 5450</strain>
    </source>
</reference>
<dbReference type="STRING" id="80854.MVIS_2207"/>
<evidence type="ECO:0000313" key="4">
    <source>
        <dbReference type="Proteomes" id="UP000182660"/>
    </source>
</evidence>
<organism evidence="3 5">
    <name type="scientific">Moritella viscosa</name>
    <dbReference type="NCBI Taxonomy" id="80854"/>
    <lineage>
        <taxon>Bacteria</taxon>
        <taxon>Pseudomonadati</taxon>
        <taxon>Pseudomonadota</taxon>
        <taxon>Gammaproteobacteria</taxon>
        <taxon>Alteromonadales</taxon>
        <taxon>Moritellaceae</taxon>
        <taxon>Moritella</taxon>
    </lineage>
</organism>
<proteinExistence type="predicted"/>
<evidence type="ECO:0000313" key="3">
    <source>
        <dbReference type="EMBL" id="SGZ13570.1"/>
    </source>
</evidence>
<protein>
    <submittedName>
        <fullName evidence="3">Hypothetical DNA-binding protein</fullName>
    </submittedName>
</protein>
<dbReference type="CDD" id="cd04332">
    <property type="entry name" value="YbaK_like"/>
    <property type="match status" value="1"/>
</dbReference>
<dbReference type="OrthoDB" id="9809296at2"/>
<dbReference type="HOGENOM" id="CLU_104635_3_0_6"/>
<accession>A0A090IGR7</accession>
<evidence type="ECO:0000313" key="2">
    <source>
        <dbReference type="EMBL" id="SGY98922.1"/>
    </source>
</evidence>
<dbReference type="AlphaFoldDB" id="A0A090IGR7"/>
<dbReference type="EMBL" id="FPLD01000109">
    <property type="protein sequence ID" value="SGZ13570.1"/>
    <property type="molecule type" value="Genomic_DNA"/>
</dbReference>
<dbReference type="GeneID" id="61297548"/>
<keyword evidence="4" id="KW-1185">Reference proteome</keyword>
<dbReference type="RefSeq" id="WP_045110414.1">
    <property type="nucleotide sequence ID" value="NZ_CAWQZC010000057.1"/>
</dbReference>
<reference evidence="2 4" key="1">
    <citation type="submission" date="2016-11" db="EMBL/GenBank/DDBJ databases">
        <authorList>
            <person name="Klemetsen T."/>
        </authorList>
    </citation>
    <scope>NUCLEOTIDE SEQUENCE [LARGE SCALE GENOMIC DNA]</scope>
    <source>
        <strain evidence="2">MT 2528</strain>
    </source>
</reference>
<dbReference type="Gene3D" id="3.90.960.10">
    <property type="entry name" value="YbaK/aminoacyl-tRNA synthetase-associated domain"/>
    <property type="match status" value="1"/>
</dbReference>
<dbReference type="SUPFAM" id="SSF55826">
    <property type="entry name" value="YbaK/ProRS associated domain"/>
    <property type="match status" value="1"/>
</dbReference>
<dbReference type="PATRIC" id="fig|80854.5.peg.2357"/>
<dbReference type="Proteomes" id="UP000183794">
    <property type="component" value="Unassembled WGS sequence"/>
</dbReference>
<evidence type="ECO:0000259" key="1">
    <source>
        <dbReference type="Pfam" id="PF04073"/>
    </source>
</evidence>
<gene>
    <name evidence="2" type="ORF">MT2528_3738</name>
    <name evidence="3" type="ORF">NVI5450_3949</name>
</gene>
<name>A0A090IGR7_9GAMM</name>
<dbReference type="GO" id="GO:0002161">
    <property type="term" value="F:aminoacyl-tRNA deacylase activity"/>
    <property type="evidence" value="ECO:0007669"/>
    <property type="project" value="InterPro"/>
</dbReference>
<dbReference type="EMBL" id="FPLJ01000080">
    <property type="protein sequence ID" value="SGY98922.1"/>
    <property type="molecule type" value="Genomic_DNA"/>
</dbReference>
<dbReference type="KEGG" id="mvs:MVIS_2207"/>
<feature type="domain" description="YbaK/aminoacyl-tRNA synthetase-associated" evidence="1">
    <location>
        <begin position="47"/>
        <end position="141"/>
    </location>
</feature>